<dbReference type="GO" id="GO:0004722">
    <property type="term" value="F:protein serine/threonine phosphatase activity"/>
    <property type="evidence" value="ECO:0007669"/>
    <property type="project" value="UniProtKB-EC"/>
</dbReference>
<keyword evidence="1" id="KW-0464">Manganese</keyword>
<protein>
    <recommendedName>
        <fullName evidence="1">Protein phosphatase</fullName>
        <ecNumber evidence="1">3.1.3.16</ecNumber>
    </recommendedName>
</protein>
<comment type="catalytic activity">
    <reaction evidence="1">
        <text>O-phospho-L-threonyl-[protein] + H2O = L-threonyl-[protein] + phosphate</text>
        <dbReference type="Rhea" id="RHEA:47004"/>
        <dbReference type="Rhea" id="RHEA-COMP:11060"/>
        <dbReference type="Rhea" id="RHEA-COMP:11605"/>
        <dbReference type="ChEBI" id="CHEBI:15377"/>
        <dbReference type="ChEBI" id="CHEBI:30013"/>
        <dbReference type="ChEBI" id="CHEBI:43474"/>
        <dbReference type="ChEBI" id="CHEBI:61977"/>
        <dbReference type="EC" id="3.1.3.16"/>
    </reaction>
</comment>
<dbReference type="Gramene" id="VVA29449">
    <property type="protein sequence ID" value="VVA29449"/>
    <property type="gene ID" value="Prudul26B025914"/>
</dbReference>
<comment type="catalytic activity">
    <reaction evidence="1">
        <text>O-phospho-L-seryl-[protein] + H2O = L-seryl-[protein] + phosphate</text>
        <dbReference type="Rhea" id="RHEA:20629"/>
        <dbReference type="Rhea" id="RHEA-COMP:9863"/>
        <dbReference type="Rhea" id="RHEA-COMP:11604"/>
        <dbReference type="ChEBI" id="CHEBI:15377"/>
        <dbReference type="ChEBI" id="CHEBI:29999"/>
        <dbReference type="ChEBI" id="CHEBI:43474"/>
        <dbReference type="ChEBI" id="CHEBI:83421"/>
        <dbReference type="EC" id="3.1.3.16"/>
    </reaction>
</comment>
<keyword evidence="1" id="KW-0904">Protein phosphatase</keyword>
<reference evidence="3" key="1">
    <citation type="journal article" date="2020" name="Plant J.">
        <title>Transposons played a major role in the diversification between the closely related almond and peach genomes: results from the almond genome sequence.</title>
        <authorList>
            <person name="Alioto T."/>
            <person name="Alexiou K.G."/>
            <person name="Bardil A."/>
            <person name="Barteri F."/>
            <person name="Castanera R."/>
            <person name="Cruz F."/>
            <person name="Dhingra A."/>
            <person name="Duval H."/>
            <person name="Fernandez I Marti A."/>
            <person name="Frias L."/>
            <person name="Galan B."/>
            <person name="Garcia J.L."/>
            <person name="Howad W."/>
            <person name="Gomez-Garrido J."/>
            <person name="Gut M."/>
            <person name="Julca I."/>
            <person name="Morata J."/>
            <person name="Puigdomenech P."/>
            <person name="Ribeca P."/>
            <person name="Rubio Cabetas M.J."/>
            <person name="Vlasova A."/>
            <person name="Wirthensohn M."/>
            <person name="Garcia-Mas J."/>
            <person name="Gabaldon T."/>
            <person name="Casacuberta J.M."/>
            <person name="Arus P."/>
        </authorList>
    </citation>
    <scope>NUCLEOTIDE SEQUENCE [LARGE SCALE GENOMIC DNA]</scope>
    <source>
        <strain evidence="3">cv. Texas</strain>
    </source>
</reference>
<evidence type="ECO:0000313" key="2">
    <source>
        <dbReference type="EMBL" id="VVA29449.1"/>
    </source>
</evidence>
<dbReference type="PANTHER" id="PTHR12320:SF81">
    <property type="entry name" value="PROTEIN PHOSPHATASE 2C 23-RELATED"/>
    <property type="match status" value="1"/>
</dbReference>
<name>A0A5E4FPP0_PRUDU</name>
<keyword evidence="1" id="KW-0378">Hydrolase</keyword>
<comment type="cofactor">
    <cofactor evidence="1">
        <name>Mg(2+)</name>
        <dbReference type="ChEBI" id="CHEBI:18420"/>
    </cofactor>
</comment>
<dbReference type="InterPro" id="IPR039123">
    <property type="entry name" value="PPTC7"/>
</dbReference>
<comment type="similarity">
    <text evidence="1">Belongs to the PP2C family.</text>
</comment>
<organism evidence="2 3">
    <name type="scientific">Prunus dulcis</name>
    <name type="common">Almond</name>
    <name type="synonym">Amygdalus dulcis</name>
    <dbReference type="NCBI Taxonomy" id="3755"/>
    <lineage>
        <taxon>Eukaryota</taxon>
        <taxon>Viridiplantae</taxon>
        <taxon>Streptophyta</taxon>
        <taxon>Embryophyta</taxon>
        <taxon>Tracheophyta</taxon>
        <taxon>Spermatophyta</taxon>
        <taxon>Magnoliopsida</taxon>
        <taxon>eudicotyledons</taxon>
        <taxon>Gunneridae</taxon>
        <taxon>Pentapetalae</taxon>
        <taxon>rosids</taxon>
        <taxon>fabids</taxon>
        <taxon>Rosales</taxon>
        <taxon>Rosaceae</taxon>
        <taxon>Amygdaloideae</taxon>
        <taxon>Amygdaleae</taxon>
        <taxon>Prunus</taxon>
    </lineage>
</organism>
<comment type="cofactor">
    <cofactor evidence="1">
        <name>Mn(2+)</name>
        <dbReference type="ChEBI" id="CHEBI:29035"/>
    </cofactor>
</comment>
<dbReference type="EMBL" id="CABIKO010000165">
    <property type="protein sequence ID" value="VVA29449.1"/>
    <property type="molecule type" value="Genomic_DNA"/>
</dbReference>
<dbReference type="GO" id="GO:0046872">
    <property type="term" value="F:metal ion binding"/>
    <property type="evidence" value="ECO:0007669"/>
    <property type="project" value="UniProtKB-UniRule"/>
</dbReference>
<keyword evidence="1" id="KW-0479">Metal-binding</keyword>
<gene>
    <name evidence="2" type="ORF">ALMOND_2B025914</name>
</gene>
<dbReference type="Proteomes" id="UP000327085">
    <property type="component" value="Chromosome 5"/>
</dbReference>
<accession>A0A5E4FPP0</accession>
<dbReference type="InParanoid" id="A0A5E4FPP0"/>
<evidence type="ECO:0000256" key="1">
    <source>
        <dbReference type="RuleBase" id="RU366020"/>
    </source>
</evidence>
<evidence type="ECO:0000313" key="3">
    <source>
        <dbReference type="Proteomes" id="UP000327085"/>
    </source>
</evidence>
<dbReference type="EC" id="3.1.3.16" evidence="1"/>
<sequence>MCFFKSSTQQRSFNCPYQLGNCVGGDCPEAAEEFEAGTDGLLDNIFASEIEEVIVAYEVSGQDCDKYNVSPFQMEVQKAGREHVGGKIDDITVVVARVLASTKNKNKNKNIYKKLSIERNTGTTTRAYSLQFQFHIGERHKAFDVPCQNAFLRYNFSCFRNSANLAKRFLECAT</sequence>
<keyword evidence="1" id="KW-0460">Magnesium</keyword>
<dbReference type="AlphaFoldDB" id="A0A5E4FPP0"/>
<proteinExistence type="inferred from homology"/>
<dbReference type="PANTHER" id="PTHR12320">
    <property type="entry name" value="PROTEIN PHOSPHATASE 2C"/>
    <property type="match status" value="1"/>
</dbReference>